<evidence type="ECO:0000313" key="2">
    <source>
        <dbReference type="EMBL" id="KAK2030302.1"/>
    </source>
</evidence>
<name>A0AAD9HL46_9PEZI</name>
<dbReference type="AlphaFoldDB" id="A0AAD9HL46"/>
<protein>
    <submittedName>
        <fullName evidence="2">Uncharacterized protein</fullName>
    </submittedName>
</protein>
<reference evidence="2" key="1">
    <citation type="submission" date="2021-06" db="EMBL/GenBank/DDBJ databases">
        <title>Comparative genomics, transcriptomics and evolutionary studies reveal genomic signatures of adaptation to plant cell wall in hemibiotrophic fungi.</title>
        <authorList>
            <consortium name="DOE Joint Genome Institute"/>
            <person name="Baroncelli R."/>
            <person name="Diaz J.F."/>
            <person name="Benocci T."/>
            <person name="Peng M."/>
            <person name="Battaglia E."/>
            <person name="Haridas S."/>
            <person name="Andreopoulos W."/>
            <person name="Labutti K."/>
            <person name="Pangilinan J."/>
            <person name="Floch G.L."/>
            <person name="Makela M.R."/>
            <person name="Henrissat B."/>
            <person name="Grigoriev I.V."/>
            <person name="Crouch J.A."/>
            <person name="De Vries R.P."/>
            <person name="Sukno S.A."/>
            <person name="Thon M.R."/>
        </authorList>
    </citation>
    <scope>NUCLEOTIDE SEQUENCE</scope>
    <source>
        <strain evidence="2">MAFF235873</strain>
    </source>
</reference>
<sequence length="114" mass="12514">MPVPCSRPAGDRRARPGVTPQRAATLAMPTTVTETSHPPGTVTNDPCECVYQAWESYAWILAFGWCGVYSLDIWTAIGDDAVAGRAYRDLYGRAWMLWLFRGRGCEVSARVGSS</sequence>
<gene>
    <name evidence="2" type="ORF">LX32DRAFT_692641</name>
</gene>
<comment type="caution">
    <text evidence="2">The sequence shown here is derived from an EMBL/GenBank/DDBJ whole genome shotgun (WGS) entry which is preliminary data.</text>
</comment>
<evidence type="ECO:0000256" key="1">
    <source>
        <dbReference type="SAM" id="MobiDB-lite"/>
    </source>
</evidence>
<dbReference type="EMBL" id="MU842853">
    <property type="protein sequence ID" value="KAK2030302.1"/>
    <property type="molecule type" value="Genomic_DNA"/>
</dbReference>
<evidence type="ECO:0000313" key="3">
    <source>
        <dbReference type="Proteomes" id="UP001232148"/>
    </source>
</evidence>
<accession>A0AAD9HL46</accession>
<keyword evidence="3" id="KW-1185">Reference proteome</keyword>
<dbReference type="Proteomes" id="UP001232148">
    <property type="component" value="Unassembled WGS sequence"/>
</dbReference>
<organism evidence="2 3">
    <name type="scientific">Colletotrichum zoysiae</name>
    <dbReference type="NCBI Taxonomy" id="1216348"/>
    <lineage>
        <taxon>Eukaryota</taxon>
        <taxon>Fungi</taxon>
        <taxon>Dikarya</taxon>
        <taxon>Ascomycota</taxon>
        <taxon>Pezizomycotina</taxon>
        <taxon>Sordariomycetes</taxon>
        <taxon>Hypocreomycetidae</taxon>
        <taxon>Glomerellales</taxon>
        <taxon>Glomerellaceae</taxon>
        <taxon>Colletotrichum</taxon>
        <taxon>Colletotrichum graminicola species complex</taxon>
    </lineage>
</organism>
<feature type="region of interest" description="Disordered" evidence="1">
    <location>
        <begin position="1"/>
        <end position="24"/>
    </location>
</feature>
<proteinExistence type="predicted"/>